<dbReference type="InterPro" id="IPR003768">
    <property type="entry name" value="ScpA"/>
</dbReference>
<dbReference type="GO" id="GO:0007059">
    <property type="term" value="P:chromosome segregation"/>
    <property type="evidence" value="ECO:0007669"/>
    <property type="project" value="UniProtKB-UniRule"/>
</dbReference>
<reference evidence="4 5" key="1">
    <citation type="submission" date="2017-04" db="EMBL/GenBank/DDBJ databases">
        <authorList>
            <person name="Afonso C.L."/>
            <person name="Miller P.J."/>
            <person name="Scott M.A."/>
            <person name="Spackman E."/>
            <person name="Goraichik I."/>
            <person name="Dimitrov K.M."/>
            <person name="Suarez D.L."/>
            <person name="Swayne D.E."/>
        </authorList>
    </citation>
    <scope>NUCLEOTIDE SEQUENCE [LARGE SCALE GENOMIC DNA]</scope>
    <source>
        <strain evidence="4 5">DSM 12555</strain>
    </source>
</reference>
<dbReference type="PANTHER" id="PTHR33969:SF2">
    <property type="entry name" value="SEGREGATION AND CONDENSATION PROTEIN A"/>
    <property type="match status" value="1"/>
</dbReference>
<dbReference type="GO" id="GO:0006260">
    <property type="term" value="P:DNA replication"/>
    <property type="evidence" value="ECO:0007669"/>
    <property type="project" value="UniProtKB-UniRule"/>
</dbReference>
<keyword evidence="3" id="KW-0131">Cell cycle</keyword>
<comment type="subcellular location">
    <subcellularLocation>
        <location evidence="3">Cytoplasm</location>
    </subcellularLocation>
    <text evidence="3">Associated with two foci at the outer edges of the nucleoid region in young cells, and at four foci within both cell halves in older cells.</text>
</comment>
<comment type="function">
    <text evidence="3">Participates in chromosomal partition during cell division. May act via the formation of a condensin-like complex containing Smc and ScpB that pull DNA away from mid-cell into both cell halves.</text>
</comment>
<dbReference type="Proteomes" id="UP000192468">
    <property type="component" value="Unassembled WGS sequence"/>
</dbReference>
<keyword evidence="3" id="KW-0132">Cell division</keyword>
<organism evidence="4 5">
    <name type="scientific">Clostridium acidisoli DSM 12555</name>
    <dbReference type="NCBI Taxonomy" id="1121291"/>
    <lineage>
        <taxon>Bacteria</taxon>
        <taxon>Bacillati</taxon>
        <taxon>Bacillota</taxon>
        <taxon>Clostridia</taxon>
        <taxon>Eubacteriales</taxon>
        <taxon>Clostridiaceae</taxon>
        <taxon>Clostridium</taxon>
    </lineage>
</organism>
<dbReference type="Gene3D" id="1.10.10.580">
    <property type="entry name" value="Structural maintenance of chromosome 1. Chain E"/>
    <property type="match status" value="1"/>
</dbReference>
<dbReference type="NCBIfam" id="NF000994">
    <property type="entry name" value="PRK00104.1-3"/>
    <property type="match status" value="1"/>
</dbReference>
<evidence type="ECO:0000256" key="1">
    <source>
        <dbReference type="ARBA" id="ARBA00022829"/>
    </source>
</evidence>
<comment type="similarity">
    <text evidence="3">Belongs to the ScpA family.</text>
</comment>
<dbReference type="EMBL" id="FWXH01000002">
    <property type="protein sequence ID" value="SMC17361.1"/>
    <property type="molecule type" value="Genomic_DNA"/>
</dbReference>
<dbReference type="GO" id="GO:0005737">
    <property type="term" value="C:cytoplasm"/>
    <property type="evidence" value="ECO:0007669"/>
    <property type="project" value="UniProtKB-SubCell"/>
</dbReference>
<accession>A0A1W1X1T2</accession>
<dbReference type="PANTHER" id="PTHR33969">
    <property type="entry name" value="SEGREGATION AND CONDENSATION PROTEIN A"/>
    <property type="match status" value="1"/>
</dbReference>
<gene>
    <name evidence="3" type="primary">scpA</name>
    <name evidence="4" type="ORF">SAMN02745134_00310</name>
</gene>
<dbReference type="InterPro" id="IPR023093">
    <property type="entry name" value="ScpA-like_C"/>
</dbReference>
<dbReference type="Gene3D" id="6.10.250.2410">
    <property type="match status" value="1"/>
</dbReference>
<dbReference type="Pfam" id="PF02616">
    <property type="entry name" value="SMC_ScpA"/>
    <property type="match status" value="1"/>
</dbReference>
<name>A0A1W1X1T2_9CLOT</name>
<dbReference type="HAMAP" id="MF_01805">
    <property type="entry name" value="ScpA"/>
    <property type="match status" value="1"/>
</dbReference>
<keyword evidence="5" id="KW-1185">Reference proteome</keyword>
<dbReference type="OrthoDB" id="9811016at2"/>
<keyword evidence="3" id="KW-0963">Cytoplasm</keyword>
<evidence type="ECO:0000313" key="4">
    <source>
        <dbReference type="EMBL" id="SMC17361.1"/>
    </source>
</evidence>
<evidence type="ECO:0000256" key="2">
    <source>
        <dbReference type="ARBA" id="ARBA00044777"/>
    </source>
</evidence>
<sequence>MSINIKIDNFEGPFDLLLHLIKKNKMDIYDIKIYDITSQYLKHINAMKEFDLEVASEFIVTAANLLEIKSRLLLPKNKSENEEEEKDPRLELVSKLLEYKKYKKVADILKSKEREAGIVYTKKPEIIDDSNENKESTMDLIKGVTMLQLYNLYDKLMNDYLNKINTENVISKEIPIDKFKVEDKMDDLLSYLKVRNRMYFSNIKDKCKSKIEVVVTFLALLELIKLKDVKVIQQSNFREIFIERNFKDEEN</sequence>
<dbReference type="RefSeq" id="WP_084113505.1">
    <property type="nucleotide sequence ID" value="NZ_FWXH01000002.1"/>
</dbReference>
<evidence type="ECO:0000313" key="5">
    <source>
        <dbReference type="Proteomes" id="UP000192468"/>
    </source>
</evidence>
<comment type="subunit">
    <text evidence="3">Component of a cohesin-like complex composed of ScpA, ScpB and the Smc homodimer, in which ScpA and ScpB bind to the head domain of Smc. The presence of the three proteins is required for the association of the complex with DNA.</text>
</comment>
<keyword evidence="1 3" id="KW-0159">Chromosome partition</keyword>
<evidence type="ECO:0000256" key="3">
    <source>
        <dbReference type="HAMAP-Rule" id="MF_01805"/>
    </source>
</evidence>
<proteinExistence type="inferred from homology"/>
<dbReference type="STRING" id="1121291.SAMN02745134_00310"/>
<protein>
    <recommendedName>
        <fullName evidence="2 3">Segregation and condensation protein A</fullName>
    </recommendedName>
</protein>
<dbReference type="GO" id="GO:0051301">
    <property type="term" value="P:cell division"/>
    <property type="evidence" value="ECO:0007669"/>
    <property type="project" value="UniProtKB-KW"/>
</dbReference>
<dbReference type="AlphaFoldDB" id="A0A1W1X1T2"/>